<reference evidence="2" key="1">
    <citation type="journal article" date="2023" name="Nat. Plants">
        <title>Single-cell RNA sequencing provides a high-resolution roadmap for understanding the multicellular compartmentation of specialized metabolism.</title>
        <authorList>
            <person name="Sun S."/>
            <person name="Shen X."/>
            <person name="Li Y."/>
            <person name="Li Y."/>
            <person name="Wang S."/>
            <person name="Li R."/>
            <person name="Zhang H."/>
            <person name="Shen G."/>
            <person name="Guo B."/>
            <person name="Wei J."/>
            <person name="Xu J."/>
            <person name="St-Pierre B."/>
            <person name="Chen S."/>
            <person name="Sun C."/>
        </authorList>
    </citation>
    <scope>NUCLEOTIDE SEQUENCE [LARGE SCALE GENOMIC DNA]</scope>
</reference>
<protein>
    <submittedName>
        <fullName evidence="1">Uncharacterized protein</fullName>
    </submittedName>
</protein>
<evidence type="ECO:0000313" key="1">
    <source>
        <dbReference type="EMBL" id="KAI5675621.1"/>
    </source>
</evidence>
<proteinExistence type="predicted"/>
<dbReference type="Proteomes" id="UP001060085">
    <property type="component" value="Linkage Group LG02"/>
</dbReference>
<keyword evidence="2" id="KW-1185">Reference proteome</keyword>
<comment type="caution">
    <text evidence="1">The sequence shown here is derived from an EMBL/GenBank/DDBJ whole genome shotgun (WGS) entry which is preliminary data.</text>
</comment>
<dbReference type="EMBL" id="CM044702">
    <property type="protein sequence ID" value="KAI5675621.1"/>
    <property type="molecule type" value="Genomic_DNA"/>
</dbReference>
<gene>
    <name evidence="1" type="ORF">M9H77_06571</name>
</gene>
<evidence type="ECO:0000313" key="2">
    <source>
        <dbReference type="Proteomes" id="UP001060085"/>
    </source>
</evidence>
<sequence length="211" mass="23768">MASISQIQSVEIGACSETKRLEEEEDDDFLNDLQELEDEDLDDDEKSGSNVDMSKELGKNKREACLTTIVKGDILIKGTNLDLKSMTLRNVVEETTKIDCLESIGGQNHESGHIKGLVVDYGIVLPSVTSGIISQEFPTIQESRQHIANLEQEVLEHDNNCELVKICQTNKHLVPVTSKNMQKLEGEPPKVELQRMQYLLKDKIKVFVTWK</sequence>
<name>A0ACC0BSJ1_CATRO</name>
<accession>A0ACC0BSJ1</accession>
<organism evidence="1 2">
    <name type="scientific">Catharanthus roseus</name>
    <name type="common">Madagascar periwinkle</name>
    <name type="synonym">Vinca rosea</name>
    <dbReference type="NCBI Taxonomy" id="4058"/>
    <lineage>
        <taxon>Eukaryota</taxon>
        <taxon>Viridiplantae</taxon>
        <taxon>Streptophyta</taxon>
        <taxon>Embryophyta</taxon>
        <taxon>Tracheophyta</taxon>
        <taxon>Spermatophyta</taxon>
        <taxon>Magnoliopsida</taxon>
        <taxon>eudicotyledons</taxon>
        <taxon>Gunneridae</taxon>
        <taxon>Pentapetalae</taxon>
        <taxon>asterids</taxon>
        <taxon>lamiids</taxon>
        <taxon>Gentianales</taxon>
        <taxon>Apocynaceae</taxon>
        <taxon>Rauvolfioideae</taxon>
        <taxon>Vinceae</taxon>
        <taxon>Catharanthinae</taxon>
        <taxon>Catharanthus</taxon>
    </lineage>
</organism>